<evidence type="ECO:0000256" key="4">
    <source>
        <dbReference type="ARBA" id="ARBA00022692"/>
    </source>
</evidence>
<reference evidence="12" key="1">
    <citation type="submission" date="2021-02" db="EMBL/GenBank/DDBJ databases">
        <authorList>
            <person name="Nowell W R."/>
        </authorList>
    </citation>
    <scope>NUCLEOTIDE SEQUENCE</scope>
</reference>
<comment type="caution">
    <text evidence="12">The sequence shown here is derived from an EMBL/GenBank/DDBJ whole genome shotgun (WGS) entry which is preliminary data.</text>
</comment>
<evidence type="ECO:0000256" key="7">
    <source>
        <dbReference type="ARBA" id="ARBA00022840"/>
    </source>
</evidence>
<dbReference type="InterPro" id="IPR001757">
    <property type="entry name" value="P_typ_ATPase"/>
</dbReference>
<dbReference type="Gene3D" id="1.20.1110.10">
    <property type="entry name" value="Calcium-transporting ATPase, transmembrane domain"/>
    <property type="match status" value="1"/>
</dbReference>
<feature type="transmembrane region" description="Helical" evidence="11">
    <location>
        <begin position="381"/>
        <end position="401"/>
    </location>
</feature>
<evidence type="ECO:0000256" key="1">
    <source>
        <dbReference type="ARBA" id="ARBA00004141"/>
    </source>
</evidence>
<gene>
    <name evidence="12" type="ORF">GPM918_LOCUS22597</name>
    <name evidence="13" type="ORF">SRO942_LOCUS22596</name>
</gene>
<dbReference type="InterPro" id="IPR036412">
    <property type="entry name" value="HAD-like_sf"/>
</dbReference>
<keyword evidence="4 11" id="KW-0812">Transmembrane</keyword>
<evidence type="ECO:0000256" key="5">
    <source>
        <dbReference type="ARBA" id="ARBA00022723"/>
    </source>
</evidence>
<evidence type="ECO:0000313" key="12">
    <source>
        <dbReference type="EMBL" id="CAF1179023.1"/>
    </source>
</evidence>
<evidence type="ECO:0008006" key="15">
    <source>
        <dbReference type="Google" id="ProtNLM"/>
    </source>
</evidence>
<keyword evidence="7" id="KW-0067">ATP-binding</keyword>
<evidence type="ECO:0000256" key="2">
    <source>
        <dbReference type="ARBA" id="ARBA00008804"/>
    </source>
</evidence>
<keyword evidence="5" id="KW-0479">Metal-binding</keyword>
<keyword evidence="14" id="KW-1185">Reference proteome</keyword>
<protein>
    <recommendedName>
        <fullName evidence="15">Plasma membrane ATPase</fullName>
    </recommendedName>
</protein>
<proteinExistence type="inferred from homology"/>
<dbReference type="GO" id="GO:0005524">
    <property type="term" value="F:ATP binding"/>
    <property type="evidence" value="ECO:0007669"/>
    <property type="project" value="UniProtKB-KW"/>
</dbReference>
<accession>A0A814UQL3</accession>
<comment type="similarity">
    <text evidence="2">Belongs to the cation transport ATPase (P-type) (TC 3.A.3) family. Type IIIA subfamily.</text>
</comment>
<dbReference type="NCBIfam" id="TIGR01494">
    <property type="entry name" value="ATPase_P-type"/>
    <property type="match status" value="1"/>
</dbReference>
<keyword evidence="10 11" id="KW-0472">Membrane</keyword>
<dbReference type="EMBL" id="CAJNOQ010007794">
    <property type="protein sequence ID" value="CAF1179023.1"/>
    <property type="molecule type" value="Genomic_DNA"/>
</dbReference>
<evidence type="ECO:0000256" key="6">
    <source>
        <dbReference type="ARBA" id="ARBA00022741"/>
    </source>
</evidence>
<dbReference type="GO" id="GO:0016020">
    <property type="term" value="C:membrane"/>
    <property type="evidence" value="ECO:0007669"/>
    <property type="project" value="UniProtKB-SubCell"/>
</dbReference>
<dbReference type="InterPro" id="IPR023214">
    <property type="entry name" value="HAD_sf"/>
</dbReference>
<dbReference type="SUPFAM" id="SSF81665">
    <property type="entry name" value="Calcium ATPase, transmembrane domain M"/>
    <property type="match status" value="1"/>
</dbReference>
<dbReference type="GO" id="GO:0016887">
    <property type="term" value="F:ATP hydrolysis activity"/>
    <property type="evidence" value="ECO:0007669"/>
    <property type="project" value="InterPro"/>
</dbReference>
<dbReference type="Pfam" id="PF00702">
    <property type="entry name" value="Hydrolase"/>
    <property type="match status" value="1"/>
</dbReference>
<sequence length="485" mass="53818">MDQNDACVVNTLGDQKNVHDGIEEMFFKPFNPEDKRTEITYKVLSDHSVHRVSKGMAPVILDLCTRNKTPEQIEQLNNDVDEYAKRGLRALAVAMEDVPNGQAEGEGNGFQLIGLLPIYDPPRSDTKETIDRALELGVKVKMLTGDQLPIAKETGRRLGLGDNMFLSQTLKEGLPIESDYKDIDDLIFHADGFAGVYPEDKYQIIERLQNLGHMVAMTGDGVNDASALSKANVGVAVADASDAARSAADIVLTEPGLSVIIDAILGSRQIFQRMRNYAIYTCSVTIRVVILVELESDHARIALLNDGTIMTISKDRVIPSPYPTHWNLKEIFTYAVVYGIYLALSTIIFFLVAVETTFFQEKFHVQTFGRLSNYGGHNDPVLHSIIYLQISTISQALIFITRSQGLFFTERPSMMLIAAFIVAQFTATFISVYADWGFTEMKGCGWTWAGKTADALIMYQTLLAFPHASLHCKDVARVQRCVAIA</sequence>
<feature type="transmembrane region" description="Helical" evidence="11">
    <location>
        <begin position="331"/>
        <end position="354"/>
    </location>
</feature>
<evidence type="ECO:0000313" key="14">
    <source>
        <dbReference type="Proteomes" id="UP000663829"/>
    </source>
</evidence>
<dbReference type="PRINTS" id="PR00120">
    <property type="entry name" value="HATPASE"/>
</dbReference>
<dbReference type="PANTHER" id="PTHR42861">
    <property type="entry name" value="CALCIUM-TRANSPORTING ATPASE"/>
    <property type="match status" value="1"/>
</dbReference>
<dbReference type="Gene3D" id="3.40.50.1000">
    <property type="entry name" value="HAD superfamily/HAD-like"/>
    <property type="match status" value="1"/>
</dbReference>
<keyword evidence="8" id="KW-0460">Magnesium</keyword>
<dbReference type="SUPFAM" id="SSF56784">
    <property type="entry name" value="HAD-like"/>
    <property type="match status" value="1"/>
</dbReference>
<evidence type="ECO:0000313" key="13">
    <source>
        <dbReference type="EMBL" id="CAF3943248.1"/>
    </source>
</evidence>
<feature type="transmembrane region" description="Helical" evidence="11">
    <location>
        <begin position="413"/>
        <end position="433"/>
    </location>
</feature>
<evidence type="ECO:0000256" key="3">
    <source>
        <dbReference type="ARBA" id="ARBA00022553"/>
    </source>
</evidence>
<organism evidence="12 14">
    <name type="scientific">Didymodactylos carnosus</name>
    <dbReference type="NCBI Taxonomy" id="1234261"/>
    <lineage>
        <taxon>Eukaryota</taxon>
        <taxon>Metazoa</taxon>
        <taxon>Spiralia</taxon>
        <taxon>Gnathifera</taxon>
        <taxon>Rotifera</taxon>
        <taxon>Eurotatoria</taxon>
        <taxon>Bdelloidea</taxon>
        <taxon>Philodinida</taxon>
        <taxon>Philodinidae</taxon>
        <taxon>Didymodactylos</taxon>
    </lineage>
</organism>
<dbReference type="Proteomes" id="UP000663829">
    <property type="component" value="Unassembled WGS sequence"/>
</dbReference>
<keyword evidence="9 11" id="KW-1133">Transmembrane helix</keyword>
<comment type="subcellular location">
    <subcellularLocation>
        <location evidence="1">Membrane</location>
        <topology evidence="1">Multi-pass membrane protein</topology>
    </subcellularLocation>
</comment>
<dbReference type="PRINTS" id="PR00119">
    <property type="entry name" value="CATATPASE"/>
</dbReference>
<evidence type="ECO:0000256" key="9">
    <source>
        <dbReference type="ARBA" id="ARBA00022989"/>
    </source>
</evidence>
<dbReference type="OrthoDB" id="116380at2759"/>
<dbReference type="Proteomes" id="UP000681722">
    <property type="component" value="Unassembled WGS sequence"/>
</dbReference>
<evidence type="ECO:0000256" key="8">
    <source>
        <dbReference type="ARBA" id="ARBA00022842"/>
    </source>
</evidence>
<evidence type="ECO:0000256" key="10">
    <source>
        <dbReference type="ARBA" id="ARBA00023136"/>
    </source>
</evidence>
<keyword evidence="6" id="KW-0547">Nucleotide-binding</keyword>
<dbReference type="InterPro" id="IPR023299">
    <property type="entry name" value="ATPase_P-typ_cyto_dom_N"/>
</dbReference>
<dbReference type="Gene3D" id="3.40.1110.10">
    <property type="entry name" value="Calcium-transporting ATPase, cytoplasmic domain N"/>
    <property type="match status" value="1"/>
</dbReference>
<keyword evidence="3" id="KW-0597">Phosphoprotein</keyword>
<dbReference type="AlphaFoldDB" id="A0A814UQL3"/>
<name>A0A814UQL3_9BILA</name>
<dbReference type="FunFam" id="3.40.50.1000:FF:000211">
    <property type="entry name" value="Plasma membrane ATPase"/>
    <property type="match status" value="1"/>
</dbReference>
<dbReference type="InterPro" id="IPR023298">
    <property type="entry name" value="ATPase_P-typ_TM_dom_sf"/>
</dbReference>
<dbReference type="EMBL" id="CAJOBC010007795">
    <property type="protein sequence ID" value="CAF3943248.1"/>
    <property type="molecule type" value="Genomic_DNA"/>
</dbReference>
<evidence type="ECO:0000256" key="11">
    <source>
        <dbReference type="SAM" id="Phobius"/>
    </source>
</evidence>
<dbReference type="GO" id="GO:0046872">
    <property type="term" value="F:metal ion binding"/>
    <property type="evidence" value="ECO:0007669"/>
    <property type="project" value="UniProtKB-KW"/>
</dbReference>